<gene>
    <name evidence="1" type="primary">PRB1_20</name>
    <name evidence="1" type="ORF">DSO57_1011960</name>
</gene>
<dbReference type="Proteomes" id="UP001165960">
    <property type="component" value="Unassembled WGS sequence"/>
</dbReference>
<reference evidence="1" key="1">
    <citation type="submission" date="2022-04" db="EMBL/GenBank/DDBJ databases">
        <title>Genome of the entomopathogenic fungus Entomophthora muscae.</title>
        <authorList>
            <person name="Elya C."/>
            <person name="Lovett B.R."/>
            <person name="Lee E."/>
            <person name="Macias A.M."/>
            <person name="Hajek A.E."/>
            <person name="De Bivort B.L."/>
            <person name="Kasson M.T."/>
            <person name="De Fine Licht H.H."/>
            <person name="Stajich J.E."/>
        </authorList>
    </citation>
    <scope>NUCLEOTIDE SEQUENCE</scope>
    <source>
        <strain evidence="1">Berkeley</strain>
    </source>
</reference>
<keyword evidence="2" id="KW-1185">Reference proteome</keyword>
<accession>A0ACC2SV64</accession>
<evidence type="ECO:0000313" key="1">
    <source>
        <dbReference type="EMBL" id="KAJ9066185.1"/>
    </source>
</evidence>
<proteinExistence type="predicted"/>
<protein>
    <submittedName>
        <fullName evidence="1">Proteinase B</fullName>
        <ecNumber evidence="1">3.4.21.48</ecNumber>
    </submittedName>
</protein>
<evidence type="ECO:0000313" key="2">
    <source>
        <dbReference type="Proteomes" id="UP001165960"/>
    </source>
</evidence>
<dbReference type="EC" id="3.4.21.48" evidence="1"/>
<dbReference type="EMBL" id="QTSX02004302">
    <property type="protein sequence ID" value="KAJ9066185.1"/>
    <property type="molecule type" value="Genomic_DNA"/>
</dbReference>
<name>A0ACC2SV64_9FUNG</name>
<comment type="caution">
    <text evidence="1">The sequence shown here is derived from an EMBL/GenBank/DDBJ whole genome shotgun (WGS) entry which is preliminary data.</text>
</comment>
<organism evidence="1 2">
    <name type="scientific">Entomophthora muscae</name>
    <dbReference type="NCBI Taxonomy" id="34485"/>
    <lineage>
        <taxon>Eukaryota</taxon>
        <taxon>Fungi</taxon>
        <taxon>Fungi incertae sedis</taxon>
        <taxon>Zoopagomycota</taxon>
        <taxon>Entomophthoromycotina</taxon>
        <taxon>Entomophthoromycetes</taxon>
        <taxon>Entomophthorales</taxon>
        <taxon>Entomophthoraceae</taxon>
        <taxon>Entomophthora</taxon>
    </lineage>
</organism>
<sequence>MKSFIEISLISVLFLGGYLADATRSYIVTLDYTTEAKVLDDHLGKVRKLFGSDQHPREKNKIKYVYRKVLTGYSAEFTDDVLAKVKEMKEVAGIESNQIGRSQAIQKGAPWGLVRLSSKSTLDGNKEWFYDHDPNAGKGVDVYVIDSGIKIDHPDFEGRAKWGKNFISNNDNDETNHGTHVAGIIGSKTYGVAKKSNLIAVKVTDTRESRNLDVFIAAVEWVVANKKEGRGCVINISLGVRYSTAFNTAVDNAVGLGCVVVVAAGNSNRDACEVSPASAPKAITVGATNSADERVWFSNWGRCVNLYAPGDNILSTSIHKNSESKMYDTFIDDIDDGMSDTSSDDLDEVMPGTSMAAPHVAGLAAIVLSKNKNLSPADVLKKIMDHATQHVKTKDGKDTQDKLASSIGL</sequence>
<keyword evidence="1" id="KW-0378">Hydrolase</keyword>